<feature type="transmembrane region" description="Helical" evidence="10">
    <location>
        <begin position="415"/>
        <end position="437"/>
    </location>
</feature>
<comment type="similarity">
    <text evidence="2">Belongs to the VKOR family.</text>
</comment>
<dbReference type="Proteomes" id="UP000199459">
    <property type="component" value="Unassembled WGS sequence"/>
</dbReference>
<evidence type="ECO:0000256" key="3">
    <source>
        <dbReference type="ARBA" id="ARBA00022692"/>
    </source>
</evidence>
<dbReference type="InterPro" id="IPR005530">
    <property type="entry name" value="SPW"/>
</dbReference>
<name>A0A1H8AC95_9PROT</name>
<feature type="domain" description="NAD-dependent epimerase/dehydratase" evidence="11">
    <location>
        <begin position="9"/>
        <end position="235"/>
    </location>
</feature>
<protein>
    <submittedName>
        <fullName evidence="14">Nucleoside-diphosphate-sugar epimerase</fullName>
    </submittedName>
</protein>
<dbReference type="Pfam" id="PF01370">
    <property type="entry name" value="Epimerase"/>
    <property type="match status" value="1"/>
</dbReference>
<dbReference type="Gene3D" id="3.40.50.720">
    <property type="entry name" value="NAD(P)-binding Rossmann-like Domain"/>
    <property type="match status" value="1"/>
</dbReference>
<dbReference type="Gene3D" id="1.20.1440.130">
    <property type="entry name" value="VKOR domain"/>
    <property type="match status" value="1"/>
</dbReference>
<feature type="transmembrane region" description="Helical" evidence="10">
    <location>
        <begin position="389"/>
        <end position="409"/>
    </location>
</feature>
<feature type="transmembrane region" description="Helical" evidence="10">
    <location>
        <begin position="604"/>
        <end position="625"/>
    </location>
</feature>
<feature type="transmembrane region" description="Helical" evidence="10">
    <location>
        <begin position="740"/>
        <end position="758"/>
    </location>
</feature>
<sequence length="822" mass="92367">MASRQKPFVIVTGASGNIGETLSQSLKQRYRVIGFDINPCEKAEASIECDLTSDDSVRTALDTVRAQHGEKIAAVIHLAAYYDFTGAHHPLYRNVTVDGTRRLLKFLQDFDVERFVYASTMLVHEPTVPGQKIDENMPLNPGWAYPQSKAEAEEIIKQQHGRMPYTILRLAGVYDDDSAVPTLAYQISRIYERDFKSHLYAGDLMAGQAFIHKEDMVALFQKVVDRRKKLPENSIMLAGESEVMGYQELQNRIGYLVFGKKEWQTIDMPEFLAKSGAWLEEKAEPVIPDVIDRGEKPFIKPFMIDLASDHYDLDTTQAQKLLDWQPKHRIYDGLKSIVASLKKDPAAWYERNHITEPDWVRAAQEKHKNADRIREKHESDYRRQHSENIWAHFLNMGLAGWLIMAPYTLGYESQAMIWSDVLSGIALLVLSFVSLSWRFGLARWLCGGVGLWLLGAPLIFWAPTAAAYLNDTIVGMLVMGFAVLTRPVPGISPVAAQTGPTIPPGWTYSPSSWFQRLPIIILAFIGFFISRYLCAYQLGHIDSVWEPFFSGSLQDPKNGTEEIITSSVSKAWPVPDAGLGAMTYALEILTGIMGSSRRWRTMPWLVILFGIMIVPLGIVSIFFIIIQPILIGTWCTLCLIAAAAMLIQIPYSLDELIATTEFLYRRKKQGRSLLRVFFQGDTDEGKWETVEDDFAQKPSIIIKEMLGGGVTLPWNLVFCIPVGVWLMFTRVTIGTEAGMANADHLIGSLVLTVTVTALAESGRAFRFFILPLGTALLVTPFFFDTSTVSLISSMVCGLLLIGLCLPRGKIYNEYGNWRRFIV</sequence>
<feature type="domain" description="Vitamin K epoxide reductase" evidence="13">
    <location>
        <begin position="518"/>
        <end position="652"/>
    </location>
</feature>
<dbReference type="Pfam" id="PF07884">
    <property type="entry name" value="VKOR"/>
    <property type="match status" value="1"/>
</dbReference>
<keyword evidence="9" id="KW-0676">Redox-active center</keyword>
<feature type="transmembrane region" description="Helical" evidence="10">
    <location>
        <begin position="706"/>
        <end position="728"/>
    </location>
</feature>
<keyword evidence="4" id="KW-0874">Quinone</keyword>
<evidence type="ECO:0000256" key="4">
    <source>
        <dbReference type="ARBA" id="ARBA00022719"/>
    </source>
</evidence>
<evidence type="ECO:0000256" key="6">
    <source>
        <dbReference type="ARBA" id="ARBA00023002"/>
    </source>
</evidence>
<keyword evidence="5 10" id="KW-1133">Transmembrane helix</keyword>
<feature type="transmembrane region" description="Helical" evidence="10">
    <location>
        <begin position="513"/>
        <end position="534"/>
    </location>
</feature>
<dbReference type="STRING" id="917.SAMN05216326_11253"/>
<dbReference type="GO" id="GO:0016491">
    <property type="term" value="F:oxidoreductase activity"/>
    <property type="evidence" value="ECO:0007669"/>
    <property type="project" value="UniProtKB-KW"/>
</dbReference>
<dbReference type="OrthoDB" id="9801056at2"/>
<evidence type="ECO:0000313" key="15">
    <source>
        <dbReference type="Proteomes" id="UP000199459"/>
    </source>
</evidence>
<keyword evidence="6" id="KW-0560">Oxidoreductase</keyword>
<proteinExistence type="inferred from homology"/>
<dbReference type="EMBL" id="FOCP01000001">
    <property type="protein sequence ID" value="SEM68173.1"/>
    <property type="molecule type" value="Genomic_DNA"/>
</dbReference>
<dbReference type="AlphaFoldDB" id="A0A1H8AC95"/>
<dbReference type="InterPro" id="IPR012932">
    <property type="entry name" value="VKOR"/>
</dbReference>
<evidence type="ECO:0000259" key="12">
    <source>
        <dbReference type="Pfam" id="PF03779"/>
    </source>
</evidence>
<dbReference type="InterPro" id="IPR038354">
    <property type="entry name" value="VKOR_sf"/>
</dbReference>
<keyword evidence="3 10" id="KW-0812">Transmembrane</keyword>
<evidence type="ECO:0000256" key="8">
    <source>
        <dbReference type="ARBA" id="ARBA00023157"/>
    </source>
</evidence>
<feature type="domain" description="SPW repeat-containing integral membrane" evidence="12">
    <location>
        <begin position="390"/>
        <end position="482"/>
    </location>
</feature>
<evidence type="ECO:0000256" key="5">
    <source>
        <dbReference type="ARBA" id="ARBA00022989"/>
    </source>
</evidence>
<gene>
    <name evidence="14" type="ORF">SAMN05216325_10169</name>
</gene>
<dbReference type="InterPro" id="IPR001509">
    <property type="entry name" value="Epimerase_deHydtase"/>
</dbReference>
<dbReference type="PANTHER" id="PTHR43245">
    <property type="entry name" value="BIFUNCTIONAL POLYMYXIN RESISTANCE PROTEIN ARNA"/>
    <property type="match status" value="1"/>
</dbReference>
<evidence type="ECO:0000256" key="9">
    <source>
        <dbReference type="ARBA" id="ARBA00023284"/>
    </source>
</evidence>
<evidence type="ECO:0000259" key="11">
    <source>
        <dbReference type="Pfam" id="PF01370"/>
    </source>
</evidence>
<evidence type="ECO:0000256" key="1">
    <source>
        <dbReference type="ARBA" id="ARBA00004141"/>
    </source>
</evidence>
<comment type="subcellular location">
    <subcellularLocation>
        <location evidence="1">Membrane</location>
        <topology evidence="1">Multi-pass membrane protein</topology>
    </subcellularLocation>
</comment>
<dbReference type="InterPro" id="IPR036291">
    <property type="entry name" value="NAD(P)-bd_dom_sf"/>
</dbReference>
<dbReference type="GO" id="GO:0048038">
    <property type="term" value="F:quinone binding"/>
    <property type="evidence" value="ECO:0007669"/>
    <property type="project" value="UniProtKB-KW"/>
</dbReference>
<keyword evidence="7 10" id="KW-0472">Membrane</keyword>
<keyword evidence="8" id="KW-1015">Disulfide bond</keyword>
<evidence type="ECO:0000256" key="10">
    <source>
        <dbReference type="SAM" id="Phobius"/>
    </source>
</evidence>
<reference evidence="14 15" key="1">
    <citation type="submission" date="2016-10" db="EMBL/GenBank/DDBJ databases">
        <authorList>
            <person name="de Groot N.N."/>
        </authorList>
    </citation>
    <scope>NUCLEOTIDE SEQUENCE [LARGE SCALE GENOMIC DNA]</scope>
    <source>
        <strain evidence="14 15">Nm22</strain>
    </source>
</reference>
<evidence type="ECO:0000256" key="2">
    <source>
        <dbReference type="ARBA" id="ARBA00006214"/>
    </source>
</evidence>
<dbReference type="SUPFAM" id="SSF51735">
    <property type="entry name" value="NAD(P)-binding Rossmann-fold domains"/>
    <property type="match status" value="1"/>
</dbReference>
<dbReference type="RefSeq" id="WP_090626913.1">
    <property type="nucleotide sequence ID" value="NZ_FOCP01000001.1"/>
</dbReference>
<feature type="transmembrane region" description="Helical" evidence="10">
    <location>
        <begin position="789"/>
        <end position="808"/>
    </location>
</feature>
<dbReference type="Pfam" id="PF03779">
    <property type="entry name" value="SPW"/>
    <property type="match status" value="1"/>
</dbReference>
<feature type="transmembrane region" description="Helical" evidence="10">
    <location>
        <begin position="631"/>
        <end position="653"/>
    </location>
</feature>
<evidence type="ECO:0000313" key="14">
    <source>
        <dbReference type="EMBL" id="SEM68173.1"/>
    </source>
</evidence>
<dbReference type="InterPro" id="IPR050177">
    <property type="entry name" value="Lipid_A_modif_metabolic_enz"/>
</dbReference>
<dbReference type="CDD" id="cd12919">
    <property type="entry name" value="VKOR_2"/>
    <property type="match status" value="1"/>
</dbReference>
<evidence type="ECO:0000259" key="13">
    <source>
        <dbReference type="Pfam" id="PF07884"/>
    </source>
</evidence>
<organism evidence="14 15">
    <name type="scientific">Nitrosomonas marina</name>
    <dbReference type="NCBI Taxonomy" id="917"/>
    <lineage>
        <taxon>Bacteria</taxon>
        <taxon>Pseudomonadati</taxon>
        <taxon>Pseudomonadota</taxon>
        <taxon>Betaproteobacteria</taxon>
        <taxon>Nitrosomonadales</taxon>
        <taxon>Nitrosomonadaceae</taxon>
        <taxon>Nitrosomonas</taxon>
    </lineage>
</organism>
<evidence type="ECO:0000256" key="7">
    <source>
        <dbReference type="ARBA" id="ARBA00023136"/>
    </source>
</evidence>
<dbReference type="GO" id="GO:0016020">
    <property type="term" value="C:membrane"/>
    <property type="evidence" value="ECO:0007669"/>
    <property type="project" value="UniProtKB-SubCell"/>
</dbReference>
<accession>A0A1H8AC95</accession>
<feature type="transmembrane region" description="Helical" evidence="10">
    <location>
        <begin position="449"/>
        <end position="469"/>
    </location>
</feature>
<feature type="transmembrane region" description="Helical" evidence="10">
    <location>
        <begin position="765"/>
        <end position="783"/>
    </location>
</feature>